<dbReference type="GO" id="GO:0046872">
    <property type="term" value="F:metal ion binding"/>
    <property type="evidence" value="ECO:0007669"/>
    <property type="project" value="UniProtKB-KW"/>
</dbReference>
<dbReference type="GO" id="GO:0051603">
    <property type="term" value="P:proteolysis involved in protein catabolic process"/>
    <property type="evidence" value="ECO:0007669"/>
    <property type="project" value="TreeGrafter"/>
</dbReference>
<dbReference type="GO" id="GO:0004222">
    <property type="term" value="F:metalloendopeptidase activity"/>
    <property type="evidence" value="ECO:0007669"/>
    <property type="project" value="InterPro"/>
</dbReference>
<evidence type="ECO:0000256" key="3">
    <source>
        <dbReference type="ARBA" id="ARBA00022801"/>
    </source>
</evidence>
<comment type="similarity">
    <text evidence="7">Belongs to the peptidase M48 family.</text>
</comment>
<evidence type="ECO:0000256" key="5">
    <source>
        <dbReference type="ARBA" id="ARBA00023014"/>
    </source>
</evidence>
<evidence type="ECO:0000256" key="7">
    <source>
        <dbReference type="RuleBase" id="RU003983"/>
    </source>
</evidence>
<evidence type="ECO:0000256" key="6">
    <source>
        <dbReference type="ARBA" id="ARBA00023049"/>
    </source>
</evidence>
<evidence type="ECO:0000256" key="8">
    <source>
        <dbReference type="SAM" id="SignalP"/>
    </source>
</evidence>
<reference evidence="10 11" key="1">
    <citation type="journal article" date="2017" name="Int. J. Syst. Evol. Microbiol.">
        <title>Desulfovibrio senegalensis sp. nov., a mesophilic sulfate reducer isolated from marine sediment.</title>
        <authorList>
            <person name="Thioye A."/>
            <person name="Gam Z.B.A."/>
            <person name="Mbengue M."/>
            <person name="Cayol J.L."/>
            <person name="Joseph-Bartoli M."/>
            <person name="Toure-Kane C."/>
            <person name="Labat M."/>
        </authorList>
    </citation>
    <scope>NUCLEOTIDE SEQUENCE [LARGE SCALE GENOMIC DNA]</scope>
    <source>
        <strain evidence="10 11">DSM 101509</strain>
    </source>
</reference>
<gene>
    <name evidence="10" type="ORF">F8A88_13020</name>
</gene>
<keyword evidence="11" id="KW-1185">Reference proteome</keyword>
<dbReference type="Gene3D" id="3.30.2010.10">
    <property type="entry name" value="Metalloproteases ('zincins'), catalytic domain"/>
    <property type="match status" value="1"/>
</dbReference>
<evidence type="ECO:0000256" key="2">
    <source>
        <dbReference type="ARBA" id="ARBA00022723"/>
    </source>
</evidence>
<evidence type="ECO:0000256" key="1">
    <source>
        <dbReference type="ARBA" id="ARBA00022670"/>
    </source>
</evidence>
<keyword evidence="6 7" id="KW-0482">Metalloprotease</keyword>
<keyword evidence="5" id="KW-0408">Iron</keyword>
<dbReference type="PANTHER" id="PTHR22726">
    <property type="entry name" value="METALLOENDOPEPTIDASE OMA1"/>
    <property type="match status" value="1"/>
</dbReference>
<evidence type="ECO:0000259" key="9">
    <source>
        <dbReference type="Pfam" id="PF01435"/>
    </source>
</evidence>
<accession>A0A6N6N224</accession>
<keyword evidence="2" id="KW-0479">Metal-binding</keyword>
<keyword evidence="8" id="KW-0732">Signal</keyword>
<feature type="domain" description="Peptidase M48" evidence="9">
    <location>
        <begin position="99"/>
        <end position="270"/>
    </location>
</feature>
<dbReference type="Pfam" id="PF01435">
    <property type="entry name" value="Peptidase_M48"/>
    <property type="match status" value="1"/>
</dbReference>
<dbReference type="AlphaFoldDB" id="A0A6N6N224"/>
<keyword evidence="4 7" id="KW-0862">Zinc</keyword>
<dbReference type="InterPro" id="IPR051156">
    <property type="entry name" value="Mito/Outer_Membr_Metalloprot"/>
</dbReference>
<dbReference type="EMBL" id="WAIE01000006">
    <property type="protein sequence ID" value="KAB1440934.1"/>
    <property type="molecule type" value="Genomic_DNA"/>
</dbReference>
<evidence type="ECO:0000313" key="11">
    <source>
        <dbReference type="Proteomes" id="UP000438699"/>
    </source>
</evidence>
<dbReference type="GO" id="GO:0016020">
    <property type="term" value="C:membrane"/>
    <property type="evidence" value="ECO:0007669"/>
    <property type="project" value="TreeGrafter"/>
</dbReference>
<dbReference type="PANTHER" id="PTHR22726:SF1">
    <property type="entry name" value="METALLOENDOPEPTIDASE OMA1, MITOCHONDRIAL"/>
    <property type="match status" value="1"/>
</dbReference>
<proteinExistence type="inferred from homology"/>
<dbReference type="Proteomes" id="UP000438699">
    <property type="component" value="Unassembled WGS sequence"/>
</dbReference>
<sequence length="296" mass="32667">MIVPRSRRQVLAGLLAVAGTAVAAGPVLAAEAVKKDQEKKGFDTRKLFQGLGTILRASQGLDYESEKTIGESLALEGFKRYGMPVEDEHVQRFVNLLGVSLARDSMRPDIPYRFVVVKNDVKNAFSCPGGIIFLSSGLFTSLKTEAQLACVLAHEIAHVAHKDAIKSIQQAQFLKGVGTITSSAMEGEKGRQFQAMIGDLQTTLFDTGLSYKMEYAADLGGMDTAYRTGYGPNGMIETLQILRSEEKGAIMKGSWYSTHPPLAKRIANCQAHLRDFSDYKQMRQHTGRLQWYQKRV</sequence>
<dbReference type="OrthoDB" id="9810445at2"/>
<feature type="chain" id="PRO_5026682568" evidence="8">
    <location>
        <begin position="24"/>
        <end position="296"/>
    </location>
</feature>
<keyword evidence="1 7" id="KW-0645">Protease</keyword>
<dbReference type="PROSITE" id="PS51318">
    <property type="entry name" value="TAT"/>
    <property type="match status" value="1"/>
</dbReference>
<comment type="caution">
    <text evidence="10">The sequence shown here is derived from an EMBL/GenBank/DDBJ whole genome shotgun (WGS) entry which is preliminary data.</text>
</comment>
<comment type="cofactor">
    <cofactor evidence="7">
        <name>Zn(2+)</name>
        <dbReference type="ChEBI" id="CHEBI:29105"/>
    </cofactor>
    <text evidence="7">Binds 1 zinc ion per subunit.</text>
</comment>
<dbReference type="InterPro" id="IPR001915">
    <property type="entry name" value="Peptidase_M48"/>
</dbReference>
<organism evidence="10 11">
    <name type="scientific">Pseudodesulfovibrio senegalensis</name>
    <dbReference type="NCBI Taxonomy" id="1721087"/>
    <lineage>
        <taxon>Bacteria</taxon>
        <taxon>Pseudomonadati</taxon>
        <taxon>Thermodesulfobacteriota</taxon>
        <taxon>Desulfovibrionia</taxon>
        <taxon>Desulfovibrionales</taxon>
        <taxon>Desulfovibrionaceae</taxon>
    </lineage>
</organism>
<keyword evidence="3 7" id="KW-0378">Hydrolase</keyword>
<name>A0A6N6N224_9BACT</name>
<feature type="signal peptide" evidence="8">
    <location>
        <begin position="1"/>
        <end position="23"/>
    </location>
</feature>
<keyword evidence="5" id="KW-0411">Iron-sulfur</keyword>
<dbReference type="InterPro" id="IPR006311">
    <property type="entry name" value="TAT_signal"/>
</dbReference>
<dbReference type="GO" id="GO:0051536">
    <property type="term" value="F:iron-sulfur cluster binding"/>
    <property type="evidence" value="ECO:0007669"/>
    <property type="project" value="UniProtKB-KW"/>
</dbReference>
<evidence type="ECO:0000256" key="4">
    <source>
        <dbReference type="ARBA" id="ARBA00022833"/>
    </source>
</evidence>
<evidence type="ECO:0000313" key="10">
    <source>
        <dbReference type="EMBL" id="KAB1440934.1"/>
    </source>
</evidence>
<protein>
    <submittedName>
        <fullName evidence="10">M48 family metalloprotease</fullName>
    </submittedName>
</protein>